<dbReference type="EMBL" id="RCZD01000008">
    <property type="protein sequence ID" value="TPG59900.1"/>
    <property type="molecule type" value="Genomic_DNA"/>
</dbReference>
<sequence>MVTKFPATEPYNPPSREEALKGIKAAMINAQVLPENDIDIVAKYFLVWNTKGECQAYDTEGMVIEYRVPSLDGRETSTHYMLRILK</sequence>
<comment type="caution">
    <text evidence="1">The sequence shown here is derived from an EMBL/GenBank/DDBJ whole genome shotgun (WGS) entry which is preliminary data.</text>
</comment>
<gene>
    <name evidence="1" type="ORF">EAH77_15145</name>
</gene>
<protein>
    <submittedName>
        <fullName evidence="1">Uncharacterized protein</fullName>
    </submittedName>
</protein>
<evidence type="ECO:0000313" key="1">
    <source>
        <dbReference type="EMBL" id="TPG59900.1"/>
    </source>
</evidence>
<organism evidence="1 2">
    <name type="scientific">Ewingella americana</name>
    <dbReference type="NCBI Taxonomy" id="41202"/>
    <lineage>
        <taxon>Bacteria</taxon>
        <taxon>Pseudomonadati</taxon>
        <taxon>Pseudomonadota</taxon>
        <taxon>Gammaproteobacteria</taxon>
        <taxon>Enterobacterales</taxon>
        <taxon>Yersiniaceae</taxon>
        <taxon>Ewingella</taxon>
    </lineage>
</organism>
<name>A0A502GF36_9GAMM</name>
<accession>A0A502GF36</accession>
<reference evidence="1 2" key="1">
    <citation type="journal article" date="2019" name="Environ. Microbiol.">
        <title>Species interactions and distinct microbial communities in high Arctic permafrost affected cryosols are associated with the CH4 and CO2 gas fluxes.</title>
        <authorList>
            <person name="Altshuler I."/>
            <person name="Hamel J."/>
            <person name="Turney S."/>
            <person name="Magnuson E."/>
            <person name="Levesque R."/>
            <person name="Greer C."/>
            <person name="Whyte L.G."/>
        </authorList>
    </citation>
    <scope>NUCLEOTIDE SEQUENCE [LARGE SCALE GENOMIC DNA]</scope>
    <source>
        <strain evidence="1 2">E4</strain>
    </source>
</reference>
<evidence type="ECO:0000313" key="2">
    <source>
        <dbReference type="Proteomes" id="UP000317663"/>
    </source>
</evidence>
<proteinExistence type="predicted"/>
<dbReference type="Proteomes" id="UP000317663">
    <property type="component" value="Unassembled WGS sequence"/>
</dbReference>
<keyword evidence="2" id="KW-1185">Reference proteome</keyword>
<dbReference type="AlphaFoldDB" id="A0A502GF36"/>
<dbReference type="RefSeq" id="WP_140473630.1">
    <property type="nucleotide sequence ID" value="NZ_RCZD01000008.1"/>
</dbReference>